<dbReference type="Proteomes" id="UP001321498">
    <property type="component" value="Chromosome"/>
</dbReference>
<dbReference type="PANTHER" id="PTHR31778:SF2">
    <property type="entry name" value="BUD SITE SELECTION PROTEIN RAX2"/>
    <property type="match status" value="1"/>
</dbReference>
<feature type="signal peptide" evidence="2">
    <location>
        <begin position="1"/>
        <end position="32"/>
    </location>
</feature>
<gene>
    <name evidence="3" type="ORF">GCM10025866_02470</name>
</gene>
<accession>A0ABN6XHF1</accession>
<dbReference type="InterPro" id="IPR013431">
    <property type="entry name" value="Delta_60_rpt"/>
</dbReference>
<feature type="compositionally biased region" description="Low complexity" evidence="1">
    <location>
        <begin position="589"/>
        <end position="603"/>
    </location>
</feature>
<feature type="region of interest" description="Disordered" evidence="1">
    <location>
        <begin position="444"/>
        <end position="612"/>
    </location>
</feature>
<evidence type="ECO:0000256" key="2">
    <source>
        <dbReference type="SAM" id="SignalP"/>
    </source>
</evidence>
<evidence type="ECO:0000313" key="3">
    <source>
        <dbReference type="EMBL" id="BDZ44338.1"/>
    </source>
</evidence>
<evidence type="ECO:0000313" key="4">
    <source>
        <dbReference type="Proteomes" id="UP001321498"/>
    </source>
</evidence>
<feature type="compositionally biased region" description="Low complexity" evidence="1">
    <location>
        <begin position="541"/>
        <end position="553"/>
    </location>
</feature>
<dbReference type="RefSeq" id="WP_434017230.1">
    <property type="nucleotide sequence ID" value="NZ_AP027731.1"/>
</dbReference>
<dbReference type="EMBL" id="AP027731">
    <property type="protein sequence ID" value="BDZ44338.1"/>
    <property type="molecule type" value="Genomic_DNA"/>
</dbReference>
<dbReference type="SUPFAM" id="SSF50998">
    <property type="entry name" value="Quinoprotein alcohol dehydrogenase-like"/>
    <property type="match status" value="1"/>
</dbReference>
<name>A0ABN6XHF1_9MICO</name>
<evidence type="ECO:0000256" key="1">
    <source>
        <dbReference type="SAM" id="MobiDB-lite"/>
    </source>
</evidence>
<dbReference type="PANTHER" id="PTHR31778">
    <property type="entry name" value="BUD SITE SELECTION PROTEIN RAX2"/>
    <property type="match status" value="1"/>
</dbReference>
<dbReference type="InterPro" id="IPR011047">
    <property type="entry name" value="Quinoprotein_ADH-like_sf"/>
</dbReference>
<keyword evidence="2" id="KW-0732">Signal</keyword>
<dbReference type="Pfam" id="PF17164">
    <property type="entry name" value="DUF5122"/>
    <property type="match status" value="1"/>
</dbReference>
<protein>
    <submittedName>
        <fullName evidence="3">Uncharacterized protein</fullName>
    </submittedName>
</protein>
<proteinExistence type="predicted"/>
<feature type="compositionally biased region" description="Basic residues" evidence="1">
    <location>
        <begin position="568"/>
        <end position="577"/>
    </location>
</feature>
<feature type="compositionally biased region" description="Low complexity" evidence="1">
    <location>
        <begin position="475"/>
        <end position="508"/>
    </location>
</feature>
<feature type="chain" id="PRO_5045469556" evidence="2">
    <location>
        <begin position="33"/>
        <end position="612"/>
    </location>
</feature>
<keyword evidence="4" id="KW-1185">Reference proteome</keyword>
<organism evidence="3 4">
    <name type="scientific">Naasia aerilata</name>
    <dbReference type="NCBI Taxonomy" id="1162966"/>
    <lineage>
        <taxon>Bacteria</taxon>
        <taxon>Bacillati</taxon>
        <taxon>Actinomycetota</taxon>
        <taxon>Actinomycetes</taxon>
        <taxon>Micrococcales</taxon>
        <taxon>Microbacteriaceae</taxon>
        <taxon>Naasia</taxon>
    </lineage>
</organism>
<sequence>MPSSIPGRVRALALATAALVAVGLLGTLPARADTAPQGGQVATVSTDPLPTVQIDGVVWSQVVVGSTVYVGGSFSTARPAGAAAGSNTTPRANVLAFNLTTGALLSGFVANTNAEVRSITAAPDGSRIYIAGSFTSVNGTTRNRLAALNPTTGAVISGFAPSFNSTVEAVKATASTVYAGGGFTAVSGQTRTRGAAVAASNGAVQPFAPVIEGGRARALVLSPDGGRVVFGGSFTTINGSGNPGYGLGAVNAATGALVPWNANSQVRNGGTDAAIWSLSSDGDSVFGSGYHYGGGGNLEGWFRASWTNGDLVWVADCHGDTYSTFPYNGAVYIAGHAHYCANIGGFPQTDPNWTYQRGMATTKAWNGNRNGGQTLGYPSWQGVAAPDLLNWWPDFNTGTASGAGQGPWSVTAGGNYVVYGGEFTRVNNQPQQGLVRFAVSSVAPNKDGPRLSGSGFVPTLSSPPRARCGSAGWRTTTATTSSSPTGSSGTATPRLRSPRPLSGRASGSTGRPRPTRTADCPRARTATVFGPMTPSATACGATPCRSPSRAAPATPRPPPPSRTPSATSRRRSRRPRRTPTAASPPPPGSSATEPPGAGPASATPTPPRAPGR</sequence>
<reference evidence="4" key="1">
    <citation type="journal article" date="2019" name="Int. J. Syst. Evol. Microbiol.">
        <title>The Global Catalogue of Microorganisms (GCM) 10K type strain sequencing project: providing services to taxonomists for standard genome sequencing and annotation.</title>
        <authorList>
            <consortium name="The Broad Institute Genomics Platform"/>
            <consortium name="The Broad Institute Genome Sequencing Center for Infectious Disease"/>
            <person name="Wu L."/>
            <person name="Ma J."/>
        </authorList>
    </citation>
    <scope>NUCLEOTIDE SEQUENCE [LARGE SCALE GENOMIC DNA]</scope>
    <source>
        <strain evidence="4">NBRC 108725</strain>
    </source>
</reference>